<evidence type="ECO:0000313" key="6">
    <source>
        <dbReference type="Proteomes" id="UP000199679"/>
    </source>
</evidence>
<name>A0A1H1N2L3_MUCMA</name>
<feature type="repeat" description="NHL" evidence="2">
    <location>
        <begin position="318"/>
        <end position="360"/>
    </location>
</feature>
<dbReference type="Pfam" id="PF25021">
    <property type="entry name" value="TEN_NHL"/>
    <property type="match status" value="1"/>
</dbReference>
<feature type="signal peptide" evidence="3">
    <location>
        <begin position="1"/>
        <end position="26"/>
    </location>
</feature>
<dbReference type="OrthoDB" id="791543at2"/>
<dbReference type="Pfam" id="PF01436">
    <property type="entry name" value="NHL"/>
    <property type="match status" value="4"/>
</dbReference>
<dbReference type="InterPro" id="IPR001258">
    <property type="entry name" value="NHL_repeat"/>
</dbReference>
<feature type="domain" description="Teneurin NHL" evidence="4">
    <location>
        <begin position="215"/>
        <end position="261"/>
    </location>
</feature>
<feature type="repeat" description="NHL" evidence="2">
    <location>
        <begin position="156"/>
        <end position="198"/>
    </location>
</feature>
<reference evidence="5 6" key="1">
    <citation type="submission" date="2016-10" db="EMBL/GenBank/DDBJ databases">
        <authorList>
            <person name="de Groot N.N."/>
        </authorList>
    </citation>
    <scope>NUCLEOTIDE SEQUENCE [LARGE SCALE GENOMIC DNA]</scope>
    <source>
        <strain evidence="5 6">MP1X4</strain>
    </source>
</reference>
<proteinExistence type="predicted"/>
<dbReference type="PANTHER" id="PTHR13833:SF71">
    <property type="entry name" value="NHL DOMAIN-CONTAINING PROTEIN"/>
    <property type="match status" value="1"/>
</dbReference>
<feature type="repeat" description="NHL" evidence="2">
    <location>
        <begin position="275"/>
        <end position="306"/>
    </location>
</feature>
<dbReference type="RefSeq" id="WP_091367908.1">
    <property type="nucleotide sequence ID" value="NZ_LT629740.1"/>
</dbReference>
<dbReference type="PROSITE" id="PS51125">
    <property type="entry name" value="NHL"/>
    <property type="match status" value="4"/>
</dbReference>
<evidence type="ECO:0000313" key="5">
    <source>
        <dbReference type="EMBL" id="SDR93293.1"/>
    </source>
</evidence>
<feature type="chain" id="PRO_5009255071" evidence="3">
    <location>
        <begin position="27"/>
        <end position="463"/>
    </location>
</feature>
<dbReference type="InterPro" id="IPR056822">
    <property type="entry name" value="TEN_NHL"/>
</dbReference>
<protein>
    <submittedName>
        <fullName evidence="5">NHL repeat-containing protein</fullName>
    </submittedName>
</protein>
<organism evidence="5 6">
    <name type="scientific">Mucilaginibacter mallensis</name>
    <dbReference type="NCBI Taxonomy" id="652787"/>
    <lineage>
        <taxon>Bacteria</taxon>
        <taxon>Pseudomonadati</taxon>
        <taxon>Bacteroidota</taxon>
        <taxon>Sphingobacteriia</taxon>
        <taxon>Sphingobacteriales</taxon>
        <taxon>Sphingobacteriaceae</taxon>
        <taxon>Mucilaginibacter</taxon>
    </lineage>
</organism>
<gene>
    <name evidence="5" type="ORF">SAMN05216490_0226</name>
</gene>
<evidence type="ECO:0000256" key="2">
    <source>
        <dbReference type="PROSITE-ProRule" id="PRU00504"/>
    </source>
</evidence>
<keyword evidence="1" id="KW-0677">Repeat</keyword>
<dbReference type="CDD" id="cd14953">
    <property type="entry name" value="NHL_like_1"/>
    <property type="match status" value="1"/>
</dbReference>
<sequence length="463" mass="46903">MKSPLLSKVLLSAFSLSILLIINGCGKTDTTTPAVLATLSTNGLIVNLTSTGAQSGGVITNNGGADITLAGVCYSSSNQTPTTSDSKTSDTLVNNPAGTKSFTSTLKSLTAATTYYVRAYATNSAGTAYGAIITFKTNNVTGINTNVSTLAGSITGGFFDGSGASALFANPQGVVTDAQGNVYVADGFNNRIRKITSTGVTTTYAGDGNAGFLNGPAASAEFYAPQGIAIDAQGNLYVADLGNNVIRKISTAGVVSTFCGNGTRGYVNGAATLAEFNNPQGLCVDASGNVFVADRSNNLVRKITAAGVASNFAGSGAAYYFDGTGSDNSFNGPKGVAVDASGNVYVADAGNYSIRKISPAQVVTTLVGNPVQTTIVGTPAGISIDSKGNLYIADQSGRILEITTSKILYVLAGSANTAGYVDGTGTAAKFSSPQGLTIDNNGNIYVADYNNNIIRKVTGAIQQ</sequence>
<dbReference type="PANTHER" id="PTHR13833">
    <property type="match status" value="1"/>
</dbReference>
<keyword evidence="6" id="KW-1185">Reference proteome</keyword>
<dbReference type="EMBL" id="LT629740">
    <property type="protein sequence ID" value="SDR93293.1"/>
    <property type="molecule type" value="Genomic_DNA"/>
</dbReference>
<dbReference type="InterPro" id="IPR011042">
    <property type="entry name" value="6-blade_b-propeller_TolB-like"/>
</dbReference>
<accession>A0A1H1N2L3</accession>
<feature type="repeat" description="NHL" evidence="2">
    <location>
        <begin position="418"/>
        <end position="460"/>
    </location>
</feature>
<evidence type="ECO:0000256" key="3">
    <source>
        <dbReference type="SAM" id="SignalP"/>
    </source>
</evidence>
<evidence type="ECO:0000256" key="1">
    <source>
        <dbReference type="ARBA" id="ARBA00022737"/>
    </source>
</evidence>
<keyword evidence="3" id="KW-0732">Signal</keyword>
<dbReference type="AlphaFoldDB" id="A0A1H1N2L3"/>
<dbReference type="Gene3D" id="2.120.10.30">
    <property type="entry name" value="TolB, C-terminal domain"/>
    <property type="match status" value="4"/>
</dbReference>
<dbReference type="Proteomes" id="UP000199679">
    <property type="component" value="Chromosome I"/>
</dbReference>
<dbReference type="SUPFAM" id="SSF101898">
    <property type="entry name" value="NHL repeat"/>
    <property type="match status" value="1"/>
</dbReference>
<dbReference type="STRING" id="652787.SAMN05216490_0226"/>
<evidence type="ECO:0000259" key="4">
    <source>
        <dbReference type="Pfam" id="PF25021"/>
    </source>
</evidence>